<dbReference type="AlphaFoldDB" id="A0A6J0LRG2"/>
<dbReference type="InterPro" id="IPR004332">
    <property type="entry name" value="Transposase_MuDR"/>
</dbReference>
<evidence type="ECO:0000259" key="1">
    <source>
        <dbReference type="Pfam" id="PF03108"/>
    </source>
</evidence>
<proteinExistence type="predicted"/>
<reference evidence="3" key="1">
    <citation type="journal article" date="2019" name="Database">
        <title>The radish genome database (RadishGD): an integrated information resource for radish genomics.</title>
        <authorList>
            <person name="Yu H.J."/>
            <person name="Baek S."/>
            <person name="Lee Y.J."/>
            <person name="Cho A."/>
            <person name="Mun J.H."/>
        </authorList>
    </citation>
    <scope>NUCLEOTIDE SEQUENCE [LARGE SCALE GENOMIC DNA]</scope>
    <source>
        <strain evidence="3">cv. WK10039</strain>
    </source>
</reference>
<name>A0A6J0LRG2_RAPSA</name>
<dbReference type="PANTHER" id="PTHR31973">
    <property type="entry name" value="POLYPROTEIN, PUTATIVE-RELATED"/>
    <property type="match status" value="1"/>
</dbReference>
<feature type="domain" description="MULE transposase" evidence="2">
    <location>
        <begin position="183"/>
        <end position="277"/>
    </location>
</feature>
<feature type="domain" description="Transposase MuDR plant" evidence="1">
    <location>
        <begin position="4"/>
        <end position="48"/>
    </location>
</feature>
<dbReference type="KEGG" id="rsz:108832956"/>
<evidence type="ECO:0000313" key="3">
    <source>
        <dbReference type="Proteomes" id="UP000504610"/>
    </source>
</evidence>
<keyword evidence="3" id="KW-1185">Reference proteome</keyword>
<dbReference type="Proteomes" id="UP000504610">
    <property type="component" value="Chromosome 2"/>
</dbReference>
<dbReference type="Pfam" id="PF10551">
    <property type="entry name" value="MULE"/>
    <property type="match status" value="1"/>
</dbReference>
<protein>
    <submittedName>
        <fullName evidence="4">Uncharacterized protein LOC108832956</fullName>
    </submittedName>
</protein>
<accession>A0A6J0LRG2</accession>
<sequence length="340" mass="38220">MALHAITKKFHFKNEKSDPTMMILKCCGIGCPWRVYAVMLKDSDVFQIRTYEGKHTCTIDVRGGYQQQATASVVGELMRTKFAGVGAGPKPGEIRHMMRADHGVNISYWKAWRSREMAIANVHGSCNASYVDLPSYLNKLVTVNPGTIANLCTEPTDDGGQRFKYMFVSLGASVKGYRYMRKVVVVDGTHLKGKYAGCLLTASVQDGSYQIFPLAIAVVDSENDASWEWFFQQLKALVPDEEGLVFVSDMNSSIYKGISKVYEGVAHCIYIVHLKRNIRTNFKVSHLTYLVAKAARSYRVEDFNKTFNGIRTWMRDAQNTYWIQGLSSGHDLIFLGIDLT</sequence>
<evidence type="ECO:0000259" key="2">
    <source>
        <dbReference type="Pfam" id="PF10551"/>
    </source>
</evidence>
<organism evidence="3 4">
    <name type="scientific">Raphanus sativus</name>
    <name type="common">Radish</name>
    <name type="synonym">Raphanus raphanistrum var. sativus</name>
    <dbReference type="NCBI Taxonomy" id="3726"/>
    <lineage>
        <taxon>Eukaryota</taxon>
        <taxon>Viridiplantae</taxon>
        <taxon>Streptophyta</taxon>
        <taxon>Embryophyta</taxon>
        <taxon>Tracheophyta</taxon>
        <taxon>Spermatophyta</taxon>
        <taxon>Magnoliopsida</taxon>
        <taxon>eudicotyledons</taxon>
        <taxon>Gunneridae</taxon>
        <taxon>Pentapetalae</taxon>
        <taxon>rosids</taxon>
        <taxon>malvids</taxon>
        <taxon>Brassicales</taxon>
        <taxon>Brassicaceae</taxon>
        <taxon>Brassiceae</taxon>
        <taxon>Raphanus</taxon>
    </lineage>
</organism>
<dbReference type="GeneID" id="108832956"/>
<dbReference type="PANTHER" id="PTHR31973:SF113">
    <property type="entry name" value="PROTEIN FAR1-RELATED SEQUENCE 5-LIKE"/>
    <property type="match status" value="1"/>
</dbReference>
<gene>
    <name evidence="4" type="primary">LOC108832956</name>
</gene>
<reference evidence="4" key="2">
    <citation type="submission" date="2025-08" db="UniProtKB">
        <authorList>
            <consortium name="RefSeq"/>
        </authorList>
    </citation>
    <scope>IDENTIFICATION</scope>
    <source>
        <tissue evidence="4">Leaf</tissue>
    </source>
</reference>
<dbReference type="OrthoDB" id="1022893at2759"/>
<evidence type="ECO:0000313" key="4">
    <source>
        <dbReference type="RefSeq" id="XP_018461911.2"/>
    </source>
</evidence>
<dbReference type="Pfam" id="PF03108">
    <property type="entry name" value="DBD_Tnp_Mut"/>
    <property type="match status" value="1"/>
</dbReference>
<dbReference type="RefSeq" id="XP_018461911.2">
    <property type="nucleotide sequence ID" value="XM_018606409.2"/>
</dbReference>
<dbReference type="InterPro" id="IPR018289">
    <property type="entry name" value="MULE_transposase_dom"/>
</dbReference>